<keyword evidence="4 7" id="KW-1133">Transmembrane helix</keyword>
<dbReference type="GO" id="GO:0015297">
    <property type="term" value="F:antiporter activity"/>
    <property type="evidence" value="ECO:0007669"/>
    <property type="project" value="InterPro"/>
</dbReference>
<feature type="transmembrane region" description="Helical" evidence="7">
    <location>
        <begin position="39"/>
        <end position="57"/>
    </location>
</feature>
<dbReference type="Gene3D" id="1.20.1530.20">
    <property type="match status" value="1"/>
</dbReference>
<feature type="domain" description="Cation/H+ exchanger transmembrane" evidence="8">
    <location>
        <begin position="22"/>
        <end position="413"/>
    </location>
</feature>
<dbReference type="InterPro" id="IPR050794">
    <property type="entry name" value="CPA2_transporter"/>
</dbReference>
<dbReference type="STRING" id="1523247.SAMN05660464_4162"/>
<feature type="transmembrane region" description="Helical" evidence="7">
    <location>
        <begin position="213"/>
        <end position="235"/>
    </location>
</feature>
<dbReference type="Proteomes" id="UP000198857">
    <property type="component" value="Unassembled WGS sequence"/>
</dbReference>
<dbReference type="AlphaFoldDB" id="A0A1I5T0H1"/>
<dbReference type="InterPro" id="IPR038770">
    <property type="entry name" value="Na+/solute_symporter_sf"/>
</dbReference>
<dbReference type="InterPro" id="IPR006153">
    <property type="entry name" value="Cation/H_exchanger_TM"/>
</dbReference>
<feature type="transmembrane region" description="Helical" evidence="7">
    <location>
        <begin position="334"/>
        <end position="353"/>
    </location>
</feature>
<protein>
    <submittedName>
        <fullName evidence="9">Kef-type K+ transport system, membrane component KefB</fullName>
    </submittedName>
</protein>
<dbReference type="RefSeq" id="WP_169064514.1">
    <property type="nucleotide sequence ID" value="NZ_FOWQ01000008.1"/>
</dbReference>
<evidence type="ECO:0000256" key="5">
    <source>
        <dbReference type="ARBA" id="ARBA00023065"/>
    </source>
</evidence>
<feature type="transmembrane region" description="Helical" evidence="7">
    <location>
        <begin position="146"/>
        <end position="169"/>
    </location>
</feature>
<evidence type="ECO:0000256" key="6">
    <source>
        <dbReference type="ARBA" id="ARBA00023136"/>
    </source>
</evidence>
<dbReference type="GO" id="GO:1902600">
    <property type="term" value="P:proton transmembrane transport"/>
    <property type="evidence" value="ECO:0007669"/>
    <property type="project" value="InterPro"/>
</dbReference>
<dbReference type="EMBL" id="FOWQ01000008">
    <property type="protein sequence ID" value="SFP76529.1"/>
    <property type="molecule type" value="Genomic_DNA"/>
</dbReference>
<keyword evidence="2" id="KW-0813">Transport</keyword>
<evidence type="ECO:0000256" key="7">
    <source>
        <dbReference type="SAM" id="Phobius"/>
    </source>
</evidence>
<feature type="transmembrane region" description="Helical" evidence="7">
    <location>
        <begin position="306"/>
        <end position="328"/>
    </location>
</feature>
<evidence type="ECO:0000259" key="8">
    <source>
        <dbReference type="Pfam" id="PF00999"/>
    </source>
</evidence>
<keyword evidence="10" id="KW-1185">Reference proteome</keyword>
<feature type="transmembrane region" description="Helical" evidence="7">
    <location>
        <begin position="397"/>
        <end position="417"/>
    </location>
</feature>
<evidence type="ECO:0000256" key="3">
    <source>
        <dbReference type="ARBA" id="ARBA00022692"/>
    </source>
</evidence>
<feature type="transmembrane region" description="Helical" evidence="7">
    <location>
        <begin position="181"/>
        <end position="207"/>
    </location>
</feature>
<dbReference type="PANTHER" id="PTHR32468">
    <property type="entry name" value="CATION/H + ANTIPORTER"/>
    <property type="match status" value="1"/>
</dbReference>
<evidence type="ECO:0000256" key="2">
    <source>
        <dbReference type="ARBA" id="ARBA00022448"/>
    </source>
</evidence>
<gene>
    <name evidence="9" type="ORF">SAMN05660464_4162</name>
</gene>
<reference evidence="10" key="1">
    <citation type="submission" date="2016-10" db="EMBL/GenBank/DDBJ databases">
        <authorList>
            <person name="Varghese N."/>
            <person name="Submissions S."/>
        </authorList>
    </citation>
    <scope>NUCLEOTIDE SEQUENCE [LARGE SCALE GENOMIC DNA]</scope>
    <source>
        <strain evidence="10">DSM 44208</strain>
    </source>
</reference>
<keyword evidence="3 7" id="KW-0812">Transmembrane</keyword>
<dbReference type="Pfam" id="PF00999">
    <property type="entry name" value="Na_H_Exchanger"/>
    <property type="match status" value="1"/>
</dbReference>
<feature type="transmembrane region" description="Helical" evidence="7">
    <location>
        <begin position="270"/>
        <end position="286"/>
    </location>
</feature>
<feature type="transmembrane region" description="Helical" evidence="7">
    <location>
        <begin position="6"/>
        <end position="27"/>
    </location>
</feature>
<organism evidence="9 10">
    <name type="scientific">Geodermatophilus dictyosporus</name>
    <dbReference type="NCBI Taxonomy" id="1523247"/>
    <lineage>
        <taxon>Bacteria</taxon>
        <taxon>Bacillati</taxon>
        <taxon>Actinomycetota</taxon>
        <taxon>Actinomycetes</taxon>
        <taxon>Geodermatophilales</taxon>
        <taxon>Geodermatophilaceae</taxon>
        <taxon>Geodermatophilus</taxon>
    </lineage>
</organism>
<feature type="transmembrane region" description="Helical" evidence="7">
    <location>
        <begin position="77"/>
        <end position="97"/>
    </location>
</feature>
<sequence>MEPRPVAEIIAYVFIDLAVIMVIARLMGRLAVKVGQPAVVGEIVAGIMLGPTLLGALPGDLDTLLFPTDIRPFLNVLAQLGLVLFMFLIGLEVDLSFIRGREKVAVSVSLASILLPFALGVLLATYLHTNHDVFTAEDGATSVIPFLGFALFMGVAMSITAFPVLARILAERQMHRIPTGVLALACAAVDDVLAWCLLAVVVAIVAASSFTGVVLILSLSIVFALVMFLLVKPLLRVLVTKYERLGQLTPEMLAGVLIGILASAWVAEEIGIHFIFGAFLFGVVMPRKGAARLNHEIIDRLEQVSVLLLLPVFFVVTGLNVDVGAIDLTGVGELALILLVAISGKFVGAFAAARAQRVPRRQATALATLMNTRGLTELVILNIGVQQGVLDGEMFTLMVIMAVVTTVMASPLLNVIYPKRILERDIAAAERAEMGLTDAYTVVVVVDDLDRDAGLVDLACDLVGREQPAQVVLTRVVRRSRPKPEVSSGLGPDLELMATVAGELRTLARRVEQRGPRASVASRFSEDPWAEVADLAGSSAADVVLVRSGWGIAEGALTAGTGNPWPPSLHGSVVVVSGELGESGLQPGGPVAVVQDADADGRAALRVAAHAAVGRSAPLQLRSGGRRGVRRNVADSLRRAGVQVAADGEVLPALLVAPAGAAPVPAADDLTPILLVHAGTADTDRDMDETLAALAPAARPETPRAESV</sequence>
<dbReference type="GO" id="GO:0016020">
    <property type="term" value="C:membrane"/>
    <property type="evidence" value="ECO:0007669"/>
    <property type="project" value="UniProtKB-SubCell"/>
</dbReference>
<keyword evidence="6 7" id="KW-0472">Membrane</keyword>
<dbReference type="PANTHER" id="PTHR32468:SF0">
    <property type="entry name" value="K(+)_H(+) ANTIPORTER 1"/>
    <property type="match status" value="1"/>
</dbReference>
<evidence type="ECO:0000256" key="1">
    <source>
        <dbReference type="ARBA" id="ARBA00004141"/>
    </source>
</evidence>
<comment type="subcellular location">
    <subcellularLocation>
        <location evidence="1">Membrane</location>
        <topology evidence="1">Multi-pass membrane protein</topology>
    </subcellularLocation>
</comment>
<keyword evidence="5" id="KW-0406">Ion transport</keyword>
<evidence type="ECO:0000313" key="10">
    <source>
        <dbReference type="Proteomes" id="UP000198857"/>
    </source>
</evidence>
<feature type="transmembrane region" description="Helical" evidence="7">
    <location>
        <begin position="247"/>
        <end position="264"/>
    </location>
</feature>
<proteinExistence type="predicted"/>
<accession>A0A1I5T0H1</accession>
<name>A0A1I5T0H1_9ACTN</name>
<feature type="transmembrane region" description="Helical" evidence="7">
    <location>
        <begin position="104"/>
        <end position="126"/>
    </location>
</feature>
<evidence type="ECO:0000313" key="9">
    <source>
        <dbReference type="EMBL" id="SFP76529.1"/>
    </source>
</evidence>
<evidence type="ECO:0000256" key="4">
    <source>
        <dbReference type="ARBA" id="ARBA00022989"/>
    </source>
</evidence>